<proteinExistence type="predicted"/>
<gene>
    <name evidence="2" type="ORF">Gferi_19305</name>
</gene>
<name>A0A1D8GKR2_9FIRM</name>
<dbReference type="STRING" id="1424294.Gferi_19305"/>
<evidence type="ECO:0000256" key="1">
    <source>
        <dbReference type="SAM" id="Phobius"/>
    </source>
</evidence>
<reference evidence="2 3" key="1">
    <citation type="submission" date="2016-09" db="EMBL/GenBank/DDBJ databases">
        <title>Genomic analysis reveals versatility of anaerobic energy metabolism of Geosporobacter ferrireducens IRF9 of phylum Firmicutes.</title>
        <authorList>
            <person name="Kim S.-J."/>
        </authorList>
    </citation>
    <scope>NUCLEOTIDE SEQUENCE [LARGE SCALE GENOMIC DNA]</scope>
    <source>
        <strain evidence="2 3">IRF9</strain>
    </source>
</reference>
<protein>
    <submittedName>
        <fullName evidence="2">Uncharacterized protein</fullName>
    </submittedName>
</protein>
<keyword evidence="1" id="KW-0472">Membrane</keyword>
<keyword evidence="1" id="KW-0812">Transmembrane</keyword>
<evidence type="ECO:0000313" key="2">
    <source>
        <dbReference type="EMBL" id="AOT71487.1"/>
    </source>
</evidence>
<dbReference type="KEGG" id="gfe:Gferi_19305"/>
<keyword evidence="1" id="KW-1133">Transmembrane helix</keyword>
<dbReference type="EMBL" id="CP017269">
    <property type="protein sequence ID" value="AOT71487.1"/>
    <property type="molecule type" value="Genomic_DNA"/>
</dbReference>
<evidence type="ECO:0000313" key="3">
    <source>
        <dbReference type="Proteomes" id="UP000095743"/>
    </source>
</evidence>
<organism evidence="2 3">
    <name type="scientific">Geosporobacter ferrireducens</name>
    <dbReference type="NCBI Taxonomy" id="1424294"/>
    <lineage>
        <taxon>Bacteria</taxon>
        <taxon>Bacillati</taxon>
        <taxon>Bacillota</taxon>
        <taxon>Clostridia</taxon>
        <taxon>Peptostreptococcales</taxon>
        <taxon>Thermotaleaceae</taxon>
        <taxon>Geosporobacter</taxon>
    </lineage>
</organism>
<feature type="transmembrane region" description="Helical" evidence="1">
    <location>
        <begin position="34"/>
        <end position="58"/>
    </location>
</feature>
<dbReference type="Proteomes" id="UP000095743">
    <property type="component" value="Chromosome"/>
</dbReference>
<dbReference type="AlphaFoldDB" id="A0A1D8GKR2"/>
<keyword evidence="3" id="KW-1185">Reference proteome</keyword>
<accession>A0A1D8GKR2</accession>
<sequence length="152" mass="17874">MVHDIIIKVKSMSPFCGLFSLAIKQYHKSTYFSLFLYIFYAVFIFNNHLGSDFVLRLVDVFFMCLRNRPLGVADVYCNLYSFYNSMKINKETIETSLGFLGGNYLGISVRMCKEILTQYVEIVYHIQNIKKFAVEKHISLYGEQIFMMFKIF</sequence>